<gene>
    <name evidence="3" type="ORF">NDU88_003311</name>
</gene>
<accession>A0AAV7KUI7</accession>
<dbReference type="Proteomes" id="UP001066276">
    <property type="component" value="Chromosome 12"/>
</dbReference>
<evidence type="ECO:0000313" key="4">
    <source>
        <dbReference type="Proteomes" id="UP001066276"/>
    </source>
</evidence>
<organism evidence="3 4">
    <name type="scientific">Pleurodeles waltl</name>
    <name type="common">Iberian ribbed newt</name>
    <dbReference type="NCBI Taxonomy" id="8319"/>
    <lineage>
        <taxon>Eukaryota</taxon>
        <taxon>Metazoa</taxon>
        <taxon>Chordata</taxon>
        <taxon>Craniata</taxon>
        <taxon>Vertebrata</taxon>
        <taxon>Euteleostomi</taxon>
        <taxon>Amphibia</taxon>
        <taxon>Batrachia</taxon>
        <taxon>Caudata</taxon>
        <taxon>Salamandroidea</taxon>
        <taxon>Salamandridae</taxon>
        <taxon>Pleurodelinae</taxon>
        <taxon>Pleurodeles</taxon>
    </lineage>
</organism>
<dbReference type="AlphaFoldDB" id="A0AAV7KUI7"/>
<evidence type="ECO:0000256" key="1">
    <source>
        <dbReference type="SAM" id="MobiDB-lite"/>
    </source>
</evidence>
<comment type="caution">
    <text evidence="3">The sequence shown here is derived from an EMBL/GenBank/DDBJ whole genome shotgun (WGS) entry which is preliminary data.</text>
</comment>
<name>A0AAV7KUI7_PLEWA</name>
<keyword evidence="4" id="KW-1185">Reference proteome</keyword>
<dbReference type="EMBL" id="JANPWB010000016">
    <property type="protein sequence ID" value="KAJ1083151.1"/>
    <property type="molecule type" value="Genomic_DNA"/>
</dbReference>
<keyword evidence="2" id="KW-1133">Transmembrane helix</keyword>
<feature type="compositionally biased region" description="Low complexity" evidence="1">
    <location>
        <begin position="93"/>
        <end position="109"/>
    </location>
</feature>
<reference evidence="3" key="1">
    <citation type="journal article" date="2022" name="bioRxiv">
        <title>Sequencing and chromosome-scale assembly of the giantPleurodeles waltlgenome.</title>
        <authorList>
            <person name="Brown T."/>
            <person name="Elewa A."/>
            <person name="Iarovenko S."/>
            <person name="Subramanian E."/>
            <person name="Araus A.J."/>
            <person name="Petzold A."/>
            <person name="Susuki M."/>
            <person name="Suzuki K.-i.T."/>
            <person name="Hayashi T."/>
            <person name="Toyoda A."/>
            <person name="Oliveira C."/>
            <person name="Osipova E."/>
            <person name="Leigh N.D."/>
            <person name="Simon A."/>
            <person name="Yun M.H."/>
        </authorList>
    </citation>
    <scope>NUCLEOTIDE SEQUENCE</scope>
    <source>
        <strain evidence="3">20211129_DDA</strain>
        <tissue evidence="3">Liver</tissue>
    </source>
</reference>
<evidence type="ECO:0000313" key="3">
    <source>
        <dbReference type="EMBL" id="KAJ1083151.1"/>
    </source>
</evidence>
<evidence type="ECO:0000256" key="2">
    <source>
        <dbReference type="SAM" id="Phobius"/>
    </source>
</evidence>
<sequence length="222" mass="24238">MESVFWNTWPPSTPRIRLRPPPPWWLQAGGRTHGERHLKYPAPPSLAGFSFILLPLGFTGPRFMACNRNKVGKRKGRDPERSQLLKLVLAKLGNGDSDSGNSASDGENNCTESDRSRRSHVPPSAAFSPVKRRIKLASQCEWNEPKTTSPGVAPQNVSAKERRWWAQALAAVVPPRRGLSEGSLQQAAPGRALSGLTSSSAVSVSGSWACWLLPEQLQRGAL</sequence>
<keyword evidence="2" id="KW-0812">Transmembrane</keyword>
<feature type="region of interest" description="Disordered" evidence="1">
    <location>
        <begin position="92"/>
        <end position="129"/>
    </location>
</feature>
<proteinExistence type="predicted"/>
<protein>
    <submittedName>
        <fullName evidence="3">Uncharacterized protein</fullName>
    </submittedName>
</protein>
<feature type="transmembrane region" description="Helical" evidence="2">
    <location>
        <begin position="46"/>
        <end position="65"/>
    </location>
</feature>
<keyword evidence="2" id="KW-0472">Membrane</keyword>